<organism evidence="3 4">
    <name type="scientific">Bursaphelenchus okinawaensis</name>
    <dbReference type="NCBI Taxonomy" id="465554"/>
    <lineage>
        <taxon>Eukaryota</taxon>
        <taxon>Metazoa</taxon>
        <taxon>Ecdysozoa</taxon>
        <taxon>Nematoda</taxon>
        <taxon>Chromadorea</taxon>
        <taxon>Rhabditida</taxon>
        <taxon>Tylenchina</taxon>
        <taxon>Tylenchomorpha</taxon>
        <taxon>Aphelenchoidea</taxon>
        <taxon>Aphelenchoididae</taxon>
        <taxon>Bursaphelenchus</taxon>
    </lineage>
</organism>
<dbReference type="Pfam" id="PF16469">
    <property type="entry name" value="NPA"/>
    <property type="match status" value="6"/>
</dbReference>
<protein>
    <recommendedName>
        <fullName evidence="2">Polyprotein allergen nematode domain-containing protein</fullName>
    </recommendedName>
</protein>
<dbReference type="InterPro" id="IPR038289">
    <property type="entry name" value="DVA-1_sf"/>
</dbReference>
<dbReference type="Proteomes" id="UP000783686">
    <property type="component" value="Unassembled WGS sequence"/>
</dbReference>
<dbReference type="EMBL" id="CAJFDH010000005">
    <property type="protein sequence ID" value="CAD5223753.1"/>
    <property type="molecule type" value="Genomic_DNA"/>
</dbReference>
<dbReference type="Proteomes" id="UP000614601">
    <property type="component" value="Unassembled WGS sequence"/>
</dbReference>
<proteinExistence type="predicted"/>
<keyword evidence="1" id="KW-0732">Signal</keyword>
<evidence type="ECO:0000259" key="2">
    <source>
        <dbReference type="Pfam" id="PF16469"/>
    </source>
</evidence>
<dbReference type="OrthoDB" id="5823468at2759"/>
<gene>
    <name evidence="3" type="ORF">BOKJ2_LOCUS10523</name>
</gene>
<feature type="domain" description="Polyprotein allergen nematode" evidence="2">
    <location>
        <begin position="860"/>
        <end position="981"/>
    </location>
</feature>
<sequence>MEMNRGQRALILLLALAAGPSFAYDDVNDLPFVTTWLNEQARTTFTEKSNAERGEYLKSVYENLDTATKNEVHDNLLPECYSWFLTESQKEELEALHQSGDHERCHSRIAEIKKGLTTKQQENIDSYWALCEHAWYHENHEGEGHHDHHAHHHHRRSLHRHVRPVRHVHTSFDDFASEHLTWLSDAEKTDVKALHEGNDPHKSGTKIIELFKEATGEKKEKATAQLQSACKELIMNTVGEEATQELKKLKESGANHEDMSKKVDELIGSVTDEAKKTKAQRFKPLCEQVYLISGKSRKVRHSHGGKLNHKGHHGEHGLDDYLHTYLNWLTEAQKETLREMKFAGSSEEDLRNQVLDFYDHTTGDTRAEAQEALQDGCRTLIQGAIGETNAELLKNMKKEGSSNSEIYEKIQEMLGQISDKNKVERARKYAPTCKKAFEIASRKRRDHHHHELESKLKGVWSWLTAEQKDAIRELQKQGKKEDALLNKVFEYFKALTGKEKSEAEDGLQSSCGGPILAILGPQKAEDLKKFMETGSTPAAYEAKVKELLNANPSARKLSQTEENCKLVFTQANTRRRRHEHLDHHGKHSLEDYLKTHLSWLTDDQKENIRKLKTEGKSRDEIQTEVMKYYKESSGDQKEKATAQLQAGCRELLVAVIGKEKAEELKKLKEGGATVADVLSKAEELFKSAGESEISKQAQHYQAHCKEVFGLNRKRRSHGDSGHDHHHHELESKLKGVWSWLTEEQKSEIRQLKNQGKKDDALLNKVFEYFKALTGKERDEAEDGLQSSCGGPILTILGPQKAEDLKKFMEMGSKPEAYEAKVKELLNANPSSRKLSQTEENCKLVFTQAKRRRRHDHHANHNLEDYFKTHLSWLTDAQKDELRALKKDGKGKDEIQAKVMEFYGAATGETKEKATSQLQAGCRELLQHVIGAEKMVELKKYRESGKTLEEVSAKAYEFAAAVEENEHKKEAQKYTTQCKSLFGLSSRRRRHDLSFIAF</sequence>
<dbReference type="EMBL" id="CAJFCW020000005">
    <property type="protein sequence ID" value="CAG9118688.1"/>
    <property type="molecule type" value="Genomic_DNA"/>
</dbReference>
<evidence type="ECO:0000313" key="3">
    <source>
        <dbReference type="EMBL" id="CAD5223753.1"/>
    </source>
</evidence>
<feature type="chain" id="PRO_5036221333" description="Polyprotein allergen nematode domain-containing protein" evidence="1">
    <location>
        <begin position="24"/>
        <end position="997"/>
    </location>
</feature>
<feature type="domain" description="Polyprotein allergen nematode" evidence="2">
    <location>
        <begin position="587"/>
        <end position="708"/>
    </location>
</feature>
<feature type="domain" description="Polyprotein allergen nematode" evidence="2">
    <location>
        <begin position="318"/>
        <end position="436"/>
    </location>
</feature>
<feature type="domain" description="Polyprotein allergen nematode" evidence="2">
    <location>
        <begin position="172"/>
        <end position="290"/>
    </location>
</feature>
<feature type="signal peptide" evidence="1">
    <location>
        <begin position="1"/>
        <end position="23"/>
    </location>
</feature>
<dbReference type="InterPro" id="IPR032487">
    <property type="entry name" value="ABA-1_nematode"/>
</dbReference>
<feature type="domain" description="Polyprotein allergen nematode" evidence="2">
    <location>
        <begin position="727"/>
        <end position="844"/>
    </location>
</feature>
<comment type="caution">
    <text evidence="3">The sequence shown here is derived from an EMBL/GenBank/DDBJ whole genome shotgun (WGS) entry which is preliminary data.</text>
</comment>
<accession>A0A811L9C1</accession>
<reference evidence="3" key="1">
    <citation type="submission" date="2020-09" db="EMBL/GenBank/DDBJ databases">
        <authorList>
            <person name="Kikuchi T."/>
        </authorList>
    </citation>
    <scope>NUCLEOTIDE SEQUENCE</scope>
    <source>
        <strain evidence="3">SH1</strain>
    </source>
</reference>
<keyword evidence="4" id="KW-1185">Reference proteome</keyword>
<evidence type="ECO:0000313" key="4">
    <source>
        <dbReference type="Proteomes" id="UP000614601"/>
    </source>
</evidence>
<feature type="domain" description="Polyprotein allergen nematode" evidence="2">
    <location>
        <begin position="450"/>
        <end position="567"/>
    </location>
</feature>
<evidence type="ECO:0000256" key="1">
    <source>
        <dbReference type="SAM" id="SignalP"/>
    </source>
</evidence>
<name>A0A811L9C1_9BILA</name>
<dbReference type="AlphaFoldDB" id="A0A811L9C1"/>
<dbReference type="Gene3D" id="1.10.533.30">
    <property type="entry name" value="Nematode polyprotein allergen ABA-1"/>
    <property type="match status" value="7"/>
</dbReference>